<feature type="binding site" evidence="14">
    <location>
        <position position="461"/>
    </location>
    <ligand>
        <name>Zn(2+)</name>
        <dbReference type="ChEBI" id="CHEBI:29105"/>
    </ligand>
</feature>
<comment type="subcellular location">
    <subcellularLocation>
        <location evidence="1">Nucleus</location>
    </subcellularLocation>
</comment>
<dbReference type="Pfam" id="PF14732">
    <property type="entry name" value="UAE_UbL"/>
    <property type="match status" value="1"/>
</dbReference>
<dbReference type="PANTHER" id="PTHR10953">
    <property type="entry name" value="UBIQUITIN-ACTIVATING ENZYME E1"/>
    <property type="match status" value="1"/>
</dbReference>
<reference evidence="20" key="1">
    <citation type="journal article" date="2020" name="Fungal Divers.">
        <title>Resolving the Mortierellaceae phylogeny through synthesis of multi-gene phylogenetics and phylogenomics.</title>
        <authorList>
            <person name="Vandepol N."/>
            <person name="Liber J."/>
            <person name="Desiro A."/>
            <person name="Na H."/>
            <person name="Kennedy M."/>
            <person name="Barry K."/>
            <person name="Grigoriev I.V."/>
            <person name="Miller A.N."/>
            <person name="O'Donnell K."/>
            <person name="Stajich J.E."/>
            <person name="Bonito G."/>
        </authorList>
    </citation>
    <scope>NUCLEOTIDE SEQUENCE</scope>
    <source>
        <strain evidence="20">BC1065</strain>
    </source>
</reference>
<dbReference type="InterPro" id="IPR042449">
    <property type="entry name" value="Ub-E1_IAD_1"/>
</dbReference>
<feature type="domain" description="Ubiquitin/SUMO-activating enzyme ubiquitin-like" evidence="19">
    <location>
        <begin position="471"/>
        <end position="546"/>
    </location>
</feature>
<dbReference type="PROSITE" id="PS00865">
    <property type="entry name" value="UBIQUITIN_ACTIVAT_2"/>
    <property type="match status" value="1"/>
</dbReference>
<dbReference type="InterPro" id="IPR030661">
    <property type="entry name" value="Uba2"/>
</dbReference>
<comment type="subunit">
    <text evidence="11">Heterodimer.</text>
</comment>
<dbReference type="InterPro" id="IPR035985">
    <property type="entry name" value="Ubiquitin-activating_enz"/>
</dbReference>
<keyword evidence="5 11" id="KW-0479">Metal-binding</keyword>
<name>A0A9P6U928_9FUNG</name>
<dbReference type="InterPro" id="IPR000594">
    <property type="entry name" value="ThiF_NAD_FAD-bd"/>
</dbReference>
<feature type="binding site" evidence="14">
    <location>
        <position position="464"/>
    </location>
    <ligand>
        <name>Zn(2+)</name>
        <dbReference type="ChEBI" id="CHEBI:29105"/>
    </ligand>
</feature>
<dbReference type="CDD" id="cd01489">
    <property type="entry name" value="Uba2_SUMO"/>
    <property type="match status" value="1"/>
</dbReference>
<keyword evidence="8 11" id="KW-0862">Zinc</keyword>
<gene>
    <name evidence="20" type="primary">UBA2</name>
    <name evidence="20" type="ORF">DFQ27_000936</name>
</gene>
<keyword evidence="21" id="KW-1185">Reference proteome</keyword>
<dbReference type="Pfam" id="PF00899">
    <property type="entry name" value="ThiF"/>
    <property type="match status" value="1"/>
</dbReference>
<evidence type="ECO:0000256" key="7">
    <source>
        <dbReference type="ARBA" id="ARBA00022786"/>
    </source>
</evidence>
<proteinExistence type="inferred from homology"/>
<dbReference type="Gene3D" id="1.10.10.520">
    <property type="entry name" value="Ubiquitin activating enzymes (Uba3). Chain: B, domain 2"/>
    <property type="match status" value="1"/>
</dbReference>
<feature type="binding site" evidence="13">
    <location>
        <position position="76"/>
    </location>
    <ligand>
        <name>ATP</name>
        <dbReference type="ChEBI" id="CHEBI:30616"/>
    </ligand>
</feature>
<feature type="compositionally biased region" description="Basic and acidic residues" evidence="16">
    <location>
        <begin position="591"/>
        <end position="600"/>
    </location>
</feature>
<dbReference type="GO" id="GO:0005524">
    <property type="term" value="F:ATP binding"/>
    <property type="evidence" value="ECO:0007669"/>
    <property type="project" value="UniProtKB-UniRule"/>
</dbReference>
<evidence type="ECO:0000256" key="11">
    <source>
        <dbReference type="PIRNR" id="PIRNR039133"/>
    </source>
</evidence>
<comment type="similarity">
    <text evidence="3 11">Belongs to the ubiquitin-activating E1 family.</text>
</comment>
<feature type="region of interest" description="Disordered" evidence="16">
    <location>
        <begin position="586"/>
        <end position="618"/>
    </location>
</feature>
<evidence type="ECO:0000256" key="8">
    <source>
        <dbReference type="ARBA" id="ARBA00022833"/>
    </source>
</evidence>
<keyword evidence="4" id="KW-0808">Transferase</keyword>
<evidence type="ECO:0000256" key="6">
    <source>
        <dbReference type="ARBA" id="ARBA00022741"/>
    </source>
</evidence>
<evidence type="ECO:0000256" key="14">
    <source>
        <dbReference type="PIRSR" id="PIRSR039133-3"/>
    </source>
</evidence>
<dbReference type="GO" id="GO:0016740">
    <property type="term" value="F:transferase activity"/>
    <property type="evidence" value="ECO:0007669"/>
    <property type="project" value="UniProtKB-KW"/>
</dbReference>
<dbReference type="PROSITE" id="PS51257">
    <property type="entry name" value="PROKAR_LIPOPROTEIN"/>
    <property type="match status" value="1"/>
</dbReference>
<dbReference type="AlphaFoldDB" id="A0A9P6U928"/>
<feature type="binding site" evidence="13">
    <location>
        <begin position="60"/>
        <end position="63"/>
    </location>
    <ligand>
        <name>ATP</name>
        <dbReference type="ChEBI" id="CHEBI:30616"/>
    </ligand>
</feature>
<evidence type="ECO:0000256" key="15">
    <source>
        <dbReference type="PROSITE-ProRule" id="PRU10132"/>
    </source>
</evidence>
<dbReference type="GO" id="GO:0005737">
    <property type="term" value="C:cytoplasm"/>
    <property type="evidence" value="ECO:0007669"/>
    <property type="project" value="TreeGrafter"/>
</dbReference>
<dbReference type="OrthoDB" id="10255449at2759"/>
<dbReference type="Proteomes" id="UP000807716">
    <property type="component" value="Unassembled WGS sequence"/>
</dbReference>
<evidence type="ECO:0000313" key="20">
    <source>
        <dbReference type="EMBL" id="KAG0264876.1"/>
    </source>
</evidence>
<feature type="domain" description="Ubiquitin-activating enzyme SCCH" evidence="18">
    <location>
        <begin position="335"/>
        <end position="398"/>
    </location>
</feature>
<evidence type="ECO:0000256" key="16">
    <source>
        <dbReference type="SAM" id="MobiDB-lite"/>
    </source>
</evidence>
<dbReference type="InterPro" id="IPR045886">
    <property type="entry name" value="ThiF/MoeB/HesA"/>
</dbReference>
<evidence type="ECO:0000256" key="3">
    <source>
        <dbReference type="ARBA" id="ARBA00005673"/>
    </source>
</evidence>
<evidence type="ECO:0000256" key="4">
    <source>
        <dbReference type="ARBA" id="ARBA00022679"/>
    </source>
</evidence>
<keyword evidence="9 11" id="KW-0067">ATP-binding</keyword>
<dbReference type="Gene3D" id="3.10.290.20">
    <property type="entry name" value="Ubiquitin-like 2 activating enzyme e1b. Chain: B, domain 3"/>
    <property type="match status" value="1"/>
</dbReference>
<dbReference type="EMBL" id="JAAAJB010000128">
    <property type="protein sequence ID" value="KAG0264876.1"/>
    <property type="molecule type" value="Genomic_DNA"/>
</dbReference>
<dbReference type="GO" id="GO:0046872">
    <property type="term" value="F:metal ion binding"/>
    <property type="evidence" value="ECO:0007669"/>
    <property type="project" value="UniProtKB-KW"/>
</dbReference>
<evidence type="ECO:0000259" key="18">
    <source>
        <dbReference type="Pfam" id="PF10585"/>
    </source>
</evidence>
<evidence type="ECO:0000259" key="17">
    <source>
        <dbReference type="Pfam" id="PF00899"/>
    </source>
</evidence>
<dbReference type="InterPro" id="IPR028077">
    <property type="entry name" value="UAE_UbL_dom"/>
</dbReference>
<dbReference type="Gene3D" id="3.50.50.80">
    <property type="entry name" value="Ubiquitin-activating enzyme E1, inactive adenylation domain, subdomain 1"/>
    <property type="match status" value="1"/>
</dbReference>
<evidence type="ECO:0000313" key="21">
    <source>
        <dbReference type="Proteomes" id="UP000807716"/>
    </source>
</evidence>
<feature type="binding site" evidence="13">
    <location>
        <position position="52"/>
    </location>
    <ligand>
        <name>ATP</name>
        <dbReference type="ChEBI" id="CHEBI:30616"/>
    </ligand>
</feature>
<organism evidence="20 21">
    <name type="scientific">Actinomortierella ambigua</name>
    <dbReference type="NCBI Taxonomy" id="1343610"/>
    <lineage>
        <taxon>Eukaryota</taxon>
        <taxon>Fungi</taxon>
        <taxon>Fungi incertae sedis</taxon>
        <taxon>Mucoromycota</taxon>
        <taxon>Mortierellomycotina</taxon>
        <taxon>Mortierellomycetes</taxon>
        <taxon>Mortierellales</taxon>
        <taxon>Mortierellaceae</taxon>
        <taxon>Actinomortierella</taxon>
    </lineage>
</organism>
<dbReference type="GO" id="GO:0016925">
    <property type="term" value="P:protein sumoylation"/>
    <property type="evidence" value="ECO:0007669"/>
    <property type="project" value="UniProtKB-UniRule"/>
</dbReference>
<dbReference type="FunFam" id="1.10.10.520:FF:000011">
    <property type="entry name" value="Ubiquitin-activating enzyme E1-like"/>
    <property type="match status" value="1"/>
</dbReference>
<feature type="binding site" evidence="14">
    <location>
        <position position="165"/>
    </location>
    <ligand>
        <name>Zn(2+)</name>
        <dbReference type="ChEBI" id="CHEBI:29105"/>
    </ligand>
</feature>
<dbReference type="InterPro" id="IPR023318">
    <property type="entry name" value="Ub_act_enz_dom_a_sf"/>
</dbReference>
<comment type="pathway">
    <text evidence="2 11">Protein modification; protein sumoylation.</text>
</comment>
<dbReference type="InterPro" id="IPR019572">
    <property type="entry name" value="UBA_E1_SCCH"/>
</dbReference>
<evidence type="ECO:0000256" key="2">
    <source>
        <dbReference type="ARBA" id="ARBA00004718"/>
    </source>
</evidence>
<dbReference type="FunFam" id="3.40.50.720:FF:000618">
    <property type="entry name" value="SUMO-activating enzyme subunit 2"/>
    <property type="match status" value="1"/>
</dbReference>
<evidence type="ECO:0000256" key="9">
    <source>
        <dbReference type="ARBA" id="ARBA00022840"/>
    </source>
</evidence>
<accession>A0A9P6U928</accession>
<feature type="domain" description="THIF-type NAD/FAD binding fold" evidence="17">
    <location>
        <begin position="10"/>
        <end position="462"/>
    </location>
</feature>
<dbReference type="SUPFAM" id="SSF69572">
    <property type="entry name" value="Activating enzymes of the ubiquitin-like proteins"/>
    <property type="match status" value="1"/>
</dbReference>
<evidence type="ECO:0000256" key="13">
    <source>
        <dbReference type="PIRSR" id="PIRSR039133-2"/>
    </source>
</evidence>
<dbReference type="PIRSF" id="PIRSF039133">
    <property type="entry name" value="SUMO_E1B"/>
    <property type="match status" value="1"/>
</dbReference>
<keyword evidence="6 11" id="KW-0547">Nucleotide-binding</keyword>
<dbReference type="InterPro" id="IPR033127">
    <property type="entry name" value="UBQ-activ_enz_E1_Cys_AS"/>
</dbReference>
<keyword evidence="10" id="KW-0539">Nucleus</keyword>
<dbReference type="GO" id="GO:0019948">
    <property type="term" value="F:SUMO activating enzyme activity"/>
    <property type="evidence" value="ECO:0007669"/>
    <property type="project" value="UniProtKB-UniRule"/>
</dbReference>
<protein>
    <recommendedName>
        <fullName evidence="11">Ubiquitin-activating enzyme E1-like</fullName>
    </recommendedName>
</protein>
<feature type="active site" description="Glycyl thioester intermediate" evidence="12 15">
    <location>
        <position position="177"/>
    </location>
</feature>
<feature type="binding site" evidence="14">
    <location>
        <position position="162"/>
    </location>
    <ligand>
        <name>Zn(2+)</name>
        <dbReference type="ChEBI" id="CHEBI:29105"/>
    </ligand>
</feature>
<sequence>MSREDYLKRTIGGSLVQNIAQARVLMVGAGGIGCELLKNLVMSGFKNIEVIDLDTIDLSNLNRQFLFQKQHVKKSKAHIAKASALAFNPSVNVVSRHQNIKEHEFTVEWFRGFDLVMNALDNLDARRHVNKMCLAANVPLIESGTAGYLGQVTVIKKEVTECFDCQPKETPKTFPVCTIRSTPSAPIHCIVWAKSYLFGQLLGNSEEDDDEVISKDEADGETAKELAALAAESQALKAILETANTDGFAERVFDKVFYADVVRLRSMEEMWKTRKPPVPLKYMDAVKSSKAEEVASSDPAITCVDSISAAGSNGSGGDNVSGSTLKDQRQWSLRENAQIFCQSLETLTTRLQQMRESDPSVSIQFDKDDPDSLDFVTATSNLRAHIFGIEEKSRFQVKAMAGNIIPAIATTNAIIAGMMVMAAFKILSNKLVECKTGYLAYGRNRPKLIIQEPLAKPNPRCYVCRNTFLDLRINADKFTVKNLVNVLQENGMEEVEIQENGRLLYDVEFEDNLETALAKLGVTDEKLLEVLDDEDHKVVLRILQTDDQQLDGKPYILEGDLVQALRQVVAEGTEDEVNVANEGDTMMSEASNDKKRKLESVVDPNDSSVPQKKQAPEEDAIDVDEVVVMNGEVYDLILLD</sequence>
<keyword evidence="7 11" id="KW-0833">Ubl conjugation pathway</keyword>
<evidence type="ECO:0000256" key="1">
    <source>
        <dbReference type="ARBA" id="ARBA00004123"/>
    </source>
</evidence>
<evidence type="ECO:0000259" key="19">
    <source>
        <dbReference type="Pfam" id="PF14732"/>
    </source>
</evidence>
<dbReference type="Pfam" id="PF10585">
    <property type="entry name" value="UBA_E1_SCCH"/>
    <property type="match status" value="1"/>
</dbReference>
<feature type="binding site" evidence="13">
    <location>
        <begin position="28"/>
        <end position="33"/>
    </location>
    <ligand>
        <name>ATP</name>
        <dbReference type="ChEBI" id="CHEBI:30616"/>
    </ligand>
</feature>
<feature type="binding site" evidence="13">
    <location>
        <begin position="121"/>
        <end position="126"/>
    </location>
    <ligand>
        <name>ATP</name>
        <dbReference type="ChEBI" id="CHEBI:30616"/>
    </ligand>
</feature>
<comment type="caution">
    <text evidence="20">The sequence shown here is derived from an EMBL/GenBank/DDBJ whole genome shotgun (WGS) entry which is preliminary data.</text>
</comment>
<evidence type="ECO:0000256" key="10">
    <source>
        <dbReference type="ARBA" id="ARBA00023242"/>
    </source>
</evidence>
<dbReference type="FunFam" id="3.50.50.80:FF:000002">
    <property type="entry name" value="SUMO-activating enzyme subunit 2"/>
    <property type="match status" value="1"/>
</dbReference>
<evidence type="ECO:0000256" key="12">
    <source>
        <dbReference type="PIRSR" id="PIRSR039133-1"/>
    </source>
</evidence>
<dbReference type="PANTHER" id="PTHR10953:SF5">
    <property type="entry name" value="SUMO-ACTIVATING ENZYME SUBUNIT 2"/>
    <property type="match status" value="1"/>
</dbReference>
<evidence type="ECO:0000256" key="5">
    <source>
        <dbReference type="ARBA" id="ARBA00022723"/>
    </source>
</evidence>
<dbReference type="GO" id="GO:0031510">
    <property type="term" value="C:SUMO activating enzyme complex"/>
    <property type="evidence" value="ECO:0007669"/>
    <property type="project" value="UniProtKB-UniRule"/>
</dbReference>